<keyword evidence="3 4" id="KW-0560">Oxidoreductase</keyword>
<dbReference type="SUPFAM" id="SSF48179">
    <property type="entry name" value="6-phosphogluconate dehydrogenase C-terminal domain-like"/>
    <property type="match status" value="1"/>
</dbReference>
<proteinExistence type="inferred from homology"/>
<keyword evidence="4 6" id="KW-0028">Amino-acid biosynthesis</keyword>
<evidence type="ECO:0000256" key="3">
    <source>
        <dbReference type="ARBA" id="ARBA00023002"/>
    </source>
</evidence>
<evidence type="ECO:0000313" key="10">
    <source>
        <dbReference type="Proteomes" id="UP001060039"/>
    </source>
</evidence>
<name>A0ABY5FZH7_9MICO</name>
<dbReference type="Proteomes" id="UP001060039">
    <property type="component" value="Chromosome"/>
</dbReference>
<evidence type="ECO:0000256" key="1">
    <source>
        <dbReference type="ARBA" id="ARBA00005525"/>
    </source>
</evidence>
<comment type="catalytic activity">
    <reaction evidence="4 6">
        <text>L-proline + NADP(+) = (S)-1-pyrroline-5-carboxylate + NADPH + 2 H(+)</text>
        <dbReference type="Rhea" id="RHEA:14109"/>
        <dbReference type="ChEBI" id="CHEBI:15378"/>
        <dbReference type="ChEBI" id="CHEBI:17388"/>
        <dbReference type="ChEBI" id="CHEBI:57783"/>
        <dbReference type="ChEBI" id="CHEBI:58349"/>
        <dbReference type="ChEBI" id="CHEBI:60039"/>
        <dbReference type="EC" id="1.5.1.2"/>
    </reaction>
</comment>
<dbReference type="InterPro" id="IPR008927">
    <property type="entry name" value="6-PGluconate_DH-like_C_sf"/>
</dbReference>
<dbReference type="InterPro" id="IPR053790">
    <property type="entry name" value="P5CR-like_CS"/>
</dbReference>
<comment type="catalytic activity">
    <reaction evidence="4">
        <text>L-proline + NAD(+) = (S)-1-pyrroline-5-carboxylate + NADH + 2 H(+)</text>
        <dbReference type="Rhea" id="RHEA:14105"/>
        <dbReference type="ChEBI" id="CHEBI:15378"/>
        <dbReference type="ChEBI" id="CHEBI:17388"/>
        <dbReference type="ChEBI" id="CHEBI:57540"/>
        <dbReference type="ChEBI" id="CHEBI:57945"/>
        <dbReference type="ChEBI" id="CHEBI:60039"/>
        <dbReference type="EC" id="1.5.1.2"/>
    </reaction>
</comment>
<feature type="domain" description="Pyrroline-5-carboxylate reductase catalytic N-terminal" evidence="7">
    <location>
        <begin position="8"/>
        <end position="106"/>
    </location>
</feature>
<dbReference type="PROSITE" id="PS00521">
    <property type="entry name" value="P5CR"/>
    <property type="match status" value="1"/>
</dbReference>
<keyword evidence="10" id="KW-1185">Reference proteome</keyword>
<dbReference type="Pfam" id="PF03807">
    <property type="entry name" value="F420_oxidored"/>
    <property type="match status" value="1"/>
</dbReference>
<dbReference type="PIRSF" id="PIRSF000193">
    <property type="entry name" value="Pyrrol-5-carb_rd"/>
    <property type="match status" value="1"/>
</dbReference>
<dbReference type="InterPro" id="IPR028939">
    <property type="entry name" value="P5C_Rdtase_cat_N"/>
</dbReference>
<comment type="function">
    <text evidence="4">Catalyzes the reduction of 1-pyrroline-5-carboxylate (PCA) to L-proline.</text>
</comment>
<dbReference type="NCBIfam" id="TIGR00112">
    <property type="entry name" value="proC"/>
    <property type="match status" value="1"/>
</dbReference>
<keyword evidence="2 4" id="KW-0521">NADP</keyword>
<dbReference type="PANTHER" id="PTHR11645:SF0">
    <property type="entry name" value="PYRROLINE-5-CARBOXYLATE REDUCTASE 3"/>
    <property type="match status" value="1"/>
</dbReference>
<evidence type="ECO:0000256" key="4">
    <source>
        <dbReference type="HAMAP-Rule" id="MF_01925"/>
    </source>
</evidence>
<organism evidence="9 10">
    <name type="scientific">Microcella humidisoli</name>
    <dbReference type="NCBI Taxonomy" id="2963406"/>
    <lineage>
        <taxon>Bacteria</taxon>
        <taxon>Bacillati</taxon>
        <taxon>Actinomycetota</taxon>
        <taxon>Actinomycetes</taxon>
        <taxon>Micrococcales</taxon>
        <taxon>Microbacteriaceae</taxon>
        <taxon>Microcella</taxon>
    </lineage>
</organism>
<evidence type="ECO:0000259" key="8">
    <source>
        <dbReference type="Pfam" id="PF14748"/>
    </source>
</evidence>
<evidence type="ECO:0000256" key="2">
    <source>
        <dbReference type="ARBA" id="ARBA00022857"/>
    </source>
</evidence>
<reference evidence="9" key="1">
    <citation type="submission" date="2022-07" db="EMBL/GenBank/DDBJ databases">
        <title>Taxonomic analysis of Microcella humidisoli nov. sp., isolated from riverside soil.</title>
        <authorList>
            <person name="Molina K.M."/>
            <person name="Kim S.B."/>
        </authorList>
    </citation>
    <scope>NUCLEOTIDE SEQUENCE</scope>
    <source>
        <strain evidence="9">MMS21-STM10</strain>
    </source>
</reference>
<gene>
    <name evidence="4 9" type="primary">proC</name>
    <name evidence="9" type="ORF">NNL39_06315</name>
</gene>
<dbReference type="HAMAP" id="MF_01925">
    <property type="entry name" value="P5C_reductase"/>
    <property type="match status" value="1"/>
</dbReference>
<protein>
    <recommendedName>
        <fullName evidence="4 5">Pyrroline-5-carboxylate reductase</fullName>
        <shortName evidence="4">P5C reductase</shortName>
        <shortName evidence="4">P5CR</shortName>
        <ecNumber evidence="4 5">1.5.1.2</ecNumber>
    </recommendedName>
    <alternativeName>
        <fullName evidence="4">PCA reductase</fullName>
    </alternativeName>
</protein>
<dbReference type="InterPro" id="IPR029036">
    <property type="entry name" value="P5CR_dimer"/>
</dbReference>
<sequence length="275" mass="28458">MSASLPAIAILGTGSMGGAILRGLRQPGVAVDALRATTRSDATAAALRAEGVEARGTEHDIEANRWAVADARLVLLGVKPAQITALLAEVAPSLHPEALVVSVAAGITTEAMQAVVPNPVVRAMPNTPALIGRGVTGISGGSRATAAHLALADDLFRTVGTVVELPEAQIDALSTISGSGPAYVFLLIEEFTRAAEAMGFEPDVARLLVQQTFHGATLLLEATGDDPAELRRRVTSPKGTTERAIAVLQDARLDELFERAARAAQERARQLAAGA</sequence>
<comment type="pathway">
    <text evidence="4 6">Amino-acid biosynthesis; L-proline biosynthesis; L-proline from L-glutamate 5-semialdehyde: step 1/1.</text>
</comment>
<dbReference type="RefSeq" id="WP_255160837.1">
    <property type="nucleotide sequence ID" value="NZ_CP101497.1"/>
</dbReference>
<dbReference type="Pfam" id="PF14748">
    <property type="entry name" value="P5CR_dimer"/>
    <property type="match status" value="1"/>
</dbReference>
<dbReference type="InterPro" id="IPR036291">
    <property type="entry name" value="NAD(P)-bd_dom_sf"/>
</dbReference>
<comment type="similarity">
    <text evidence="1 4 6">Belongs to the pyrroline-5-carboxylate reductase family.</text>
</comment>
<evidence type="ECO:0000259" key="7">
    <source>
        <dbReference type="Pfam" id="PF03807"/>
    </source>
</evidence>
<evidence type="ECO:0000256" key="6">
    <source>
        <dbReference type="RuleBase" id="RU003903"/>
    </source>
</evidence>
<dbReference type="SUPFAM" id="SSF51735">
    <property type="entry name" value="NAD(P)-binding Rossmann-fold domains"/>
    <property type="match status" value="1"/>
</dbReference>
<dbReference type="Gene3D" id="3.40.50.720">
    <property type="entry name" value="NAD(P)-binding Rossmann-like Domain"/>
    <property type="match status" value="1"/>
</dbReference>
<dbReference type="EC" id="1.5.1.2" evidence="4 5"/>
<evidence type="ECO:0000256" key="5">
    <source>
        <dbReference type="NCBIfam" id="TIGR00112"/>
    </source>
</evidence>
<feature type="domain" description="Pyrroline-5-carboxylate reductase dimerisation" evidence="8">
    <location>
        <begin position="167"/>
        <end position="271"/>
    </location>
</feature>
<dbReference type="EMBL" id="CP101497">
    <property type="protein sequence ID" value="UTT63704.1"/>
    <property type="molecule type" value="Genomic_DNA"/>
</dbReference>
<dbReference type="Gene3D" id="1.10.3730.10">
    <property type="entry name" value="ProC C-terminal domain-like"/>
    <property type="match status" value="1"/>
</dbReference>
<comment type="subcellular location">
    <subcellularLocation>
        <location evidence="4">Cytoplasm</location>
    </subcellularLocation>
</comment>
<dbReference type="PANTHER" id="PTHR11645">
    <property type="entry name" value="PYRROLINE-5-CARBOXYLATE REDUCTASE"/>
    <property type="match status" value="1"/>
</dbReference>
<keyword evidence="4" id="KW-0963">Cytoplasm</keyword>
<keyword evidence="4 6" id="KW-0641">Proline biosynthesis</keyword>
<dbReference type="GO" id="GO:0004735">
    <property type="term" value="F:pyrroline-5-carboxylate reductase activity"/>
    <property type="evidence" value="ECO:0007669"/>
    <property type="project" value="UniProtKB-EC"/>
</dbReference>
<evidence type="ECO:0000313" key="9">
    <source>
        <dbReference type="EMBL" id="UTT63704.1"/>
    </source>
</evidence>
<dbReference type="InterPro" id="IPR000304">
    <property type="entry name" value="Pyrroline-COOH_reductase"/>
</dbReference>
<accession>A0ABY5FZH7</accession>